<evidence type="ECO:0000256" key="1">
    <source>
        <dbReference type="SAM" id="MobiDB-lite"/>
    </source>
</evidence>
<feature type="region of interest" description="Disordered" evidence="1">
    <location>
        <begin position="212"/>
        <end position="240"/>
    </location>
</feature>
<feature type="compositionally biased region" description="Low complexity" evidence="1">
    <location>
        <begin position="293"/>
        <end position="308"/>
    </location>
</feature>
<gene>
    <name evidence="3" type="ORF">BDEG_27758</name>
</gene>
<evidence type="ECO:0000313" key="4">
    <source>
        <dbReference type="Proteomes" id="UP000077115"/>
    </source>
</evidence>
<feature type="chain" id="PRO_5008077957" evidence="2">
    <location>
        <begin position="22"/>
        <end position="355"/>
    </location>
</feature>
<dbReference type="EMBL" id="DS022312">
    <property type="protein sequence ID" value="OAJ44537.1"/>
    <property type="molecule type" value="Genomic_DNA"/>
</dbReference>
<evidence type="ECO:0000313" key="3">
    <source>
        <dbReference type="EMBL" id="OAJ44537.1"/>
    </source>
</evidence>
<organism evidence="3 4">
    <name type="scientific">Batrachochytrium dendrobatidis (strain JEL423)</name>
    <dbReference type="NCBI Taxonomy" id="403673"/>
    <lineage>
        <taxon>Eukaryota</taxon>
        <taxon>Fungi</taxon>
        <taxon>Fungi incertae sedis</taxon>
        <taxon>Chytridiomycota</taxon>
        <taxon>Chytridiomycota incertae sedis</taxon>
        <taxon>Chytridiomycetes</taxon>
        <taxon>Rhizophydiales</taxon>
        <taxon>Rhizophydiales incertae sedis</taxon>
        <taxon>Batrachochytrium</taxon>
    </lineage>
</organism>
<protein>
    <submittedName>
        <fullName evidence="3">Uncharacterized protein</fullName>
    </submittedName>
</protein>
<feature type="compositionally biased region" description="Polar residues" evidence="1">
    <location>
        <begin position="309"/>
        <end position="338"/>
    </location>
</feature>
<sequence length="355" mass="39066">MMKLLIAILSSTLIACSVTTATPVNPSRTTNFESSSTAIYTATATTYPSTSTFLDLDVDSVNCGRYSREKKEAIKEYAESGYNLKLTHKKCKSIKVKTTAQKRAIKNLNERLELMFSVATPNDGGPGYTETMSLIQSGNAALENLESQQQICDDQYSSWRERVRSAKERLAREFFGGFSFSLGRVSSRRMMDLLASQTFLNCFSQFYPNIPSSSTDSEGASTSGTQGSSSRPHGPPPSYEVVMRKPKLYKVTQYSPGDQPPSYQDVMRNPQNFPKVLEDPDVTESSSMSPSIVHPTQTSSSVPPSQHTASSTLRRVASTLQRASSSMRRVSSTLRRAASSVQKVASSLTWKVDRS</sequence>
<dbReference type="Proteomes" id="UP000077115">
    <property type="component" value="Unassembled WGS sequence"/>
</dbReference>
<evidence type="ECO:0000256" key="2">
    <source>
        <dbReference type="SAM" id="SignalP"/>
    </source>
</evidence>
<proteinExistence type="predicted"/>
<dbReference type="PROSITE" id="PS51257">
    <property type="entry name" value="PROKAR_LIPOPROTEIN"/>
    <property type="match status" value="1"/>
</dbReference>
<dbReference type="AlphaFoldDB" id="A0A177WWU6"/>
<feature type="signal peptide" evidence="2">
    <location>
        <begin position="1"/>
        <end position="21"/>
    </location>
</feature>
<reference evidence="3 4" key="1">
    <citation type="submission" date="2006-10" db="EMBL/GenBank/DDBJ databases">
        <title>The Genome Sequence of Batrachochytrium dendrobatidis JEL423.</title>
        <authorList>
            <consortium name="The Broad Institute Genome Sequencing Platform"/>
            <person name="Birren B."/>
            <person name="Lander E."/>
            <person name="Galagan J."/>
            <person name="Cuomo C."/>
            <person name="Devon K."/>
            <person name="Jaffe D."/>
            <person name="Butler J."/>
            <person name="Alvarez P."/>
            <person name="Gnerre S."/>
            <person name="Grabherr M."/>
            <person name="Kleber M."/>
            <person name="Mauceli E."/>
            <person name="Brockman W."/>
            <person name="Young S."/>
            <person name="LaButti K."/>
            <person name="Sykes S."/>
            <person name="DeCaprio D."/>
            <person name="Crawford M."/>
            <person name="Koehrsen M."/>
            <person name="Engels R."/>
            <person name="Montgomery P."/>
            <person name="Pearson M."/>
            <person name="Howarth C."/>
            <person name="Larson L."/>
            <person name="White J."/>
            <person name="O'Leary S."/>
            <person name="Kodira C."/>
            <person name="Zeng Q."/>
            <person name="Yandava C."/>
            <person name="Alvarado L."/>
            <person name="Longcore J."/>
            <person name="James T."/>
        </authorList>
    </citation>
    <scope>NUCLEOTIDE SEQUENCE [LARGE SCALE GENOMIC DNA]</scope>
    <source>
        <strain evidence="3 4">JEL423</strain>
    </source>
</reference>
<feature type="compositionally biased region" description="Low complexity" evidence="1">
    <location>
        <begin position="212"/>
        <end position="232"/>
    </location>
</feature>
<dbReference type="VEuPathDB" id="FungiDB:BDEG_27758"/>
<feature type="region of interest" description="Disordered" evidence="1">
    <location>
        <begin position="252"/>
        <end position="338"/>
    </location>
</feature>
<accession>A0A177WWU6</accession>
<name>A0A177WWU6_BATDL</name>
<keyword evidence="2" id="KW-0732">Signal</keyword>
<reference evidence="3 4" key="2">
    <citation type="submission" date="2016-05" db="EMBL/GenBank/DDBJ databases">
        <title>Lineage-specific infection strategies underlie the spectrum of fungal disease in amphibians.</title>
        <authorList>
            <person name="Cuomo C.A."/>
            <person name="Farrer R.A."/>
            <person name="James T."/>
            <person name="Longcore J."/>
            <person name="Birren B."/>
        </authorList>
    </citation>
    <scope>NUCLEOTIDE SEQUENCE [LARGE SCALE GENOMIC DNA]</scope>
    <source>
        <strain evidence="3 4">JEL423</strain>
    </source>
</reference>